<feature type="transmembrane region" description="Helical" evidence="1">
    <location>
        <begin position="33"/>
        <end position="52"/>
    </location>
</feature>
<dbReference type="EMBL" id="FUZV01000001">
    <property type="protein sequence ID" value="SKC52791.1"/>
    <property type="molecule type" value="Genomic_DNA"/>
</dbReference>
<keyword evidence="1" id="KW-1133">Transmembrane helix</keyword>
<dbReference type="Proteomes" id="UP000190341">
    <property type="component" value="Unassembled WGS sequence"/>
</dbReference>
<dbReference type="InterPro" id="IPR018643">
    <property type="entry name" value="DUF2069_membrane"/>
</dbReference>
<evidence type="ECO:0000256" key="1">
    <source>
        <dbReference type="SAM" id="Phobius"/>
    </source>
</evidence>
<accession>A0A1T5JN15</accession>
<dbReference type="STRING" id="428993.SAMN06296058_0946"/>
<keyword evidence="1" id="KW-0472">Membrane</keyword>
<feature type="transmembrane region" description="Helical" evidence="1">
    <location>
        <begin position="59"/>
        <end position="78"/>
    </location>
</feature>
<feature type="transmembrane region" description="Helical" evidence="1">
    <location>
        <begin position="84"/>
        <end position="105"/>
    </location>
</feature>
<gene>
    <name evidence="2" type="ORF">SAMN06296058_0946</name>
</gene>
<organism evidence="2 3">
    <name type="scientific">Pseudoxanthomonas indica</name>
    <dbReference type="NCBI Taxonomy" id="428993"/>
    <lineage>
        <taxon>Bacteria</taxon>
        <taxon>Pseudomonadati</taxon>
        <taxon>Pseudomonadota</taxon>
        <taxon>Gammaproteobacteria</taxon>
        <taxon>Lysobacterales</taxon>
        <taxon>Lysobacteraceae</taxon>
        <taxon>Pseudoxanthomonas</taxon>
    </lineage>
</organism>
<dbReference type="OrthoDB" id="5957486at2"/>
<evidence type="ECO:0000313" key="3">
    <source>
        <dbReference type="Proteomes" id="UP000190341"/>
    </source>
</evidence>
<name>A0A1T5JN15_9GAMM</name>
<sequence length="114" mass="12561">MIPLPSSRLALSTSLALLTVVFAVWFRADKHLIASQLVFTVPPLLCLIGVLLKRRQAGFWAGVLGLFWFAHGVMVAYSRPAEALFAWLEIVLSLVIVLTASWPGLSARFGRKRA</sequence>
<reference evidence="2 3" key="1">
    <citation type="submission" date="2017-02" db="EMBL/GenBank/DDBJ databases">
        <authorList>
            <person name="Peterson S.W."/>
        </authorList>
    </citation>
    <scope>NUCLEOTIDE SEQUENCE [LARGE SCALE GENOMIC DNA]</scope>
    <source>
        <strain evidence="2 3">P15</strain>
    </source>
</reference>
<keyword evidence="3" id="KW-1185">Reference proteome</keyword>
<dbReference type="RefSeq" id="WP_079723298.1">
    <property type="nucleotide sequence ID" value="NZ_BMCL01000002.1"/>
</dbReference>
<keyword evidence="1" id="KW-0812">Transmembrane</keyword>
<evidence type="ECO:0000313" key="2">
    <source>
        <dbReference type="EMBL" id="SKC52791.1"/>
    </source>
</evidence>
<dbReference type="Pfam" id="PF09842">
    <property type="entry name" value="DUF2069"/>
    <property type="match status" value="1"/>
</dbReference>
<dbReference type="AlphaFoldDB" id="A0A1T5JN15"/>
<proteinExistence type="predicted"/>
<protein>
    <submittedName>
        <fullName evidence="2">Predicted membrane protein</fullName>
    </submittedName>
</protein>